<dbReference type="EC" id="3.2.1.21" evidence="5"/>
<dbReference type="InterPro" id="IPR037524">
    <property type="entry name" value="PA14/GLEYA"/>
</dbReference>
<proteinExistence type="inferred from homology"/>
<dbReference type="SUPFAM" id="SSF52279">
    <property type="entry name" value="Beta-D-glucan exohydrolase, C-terminal domain"/>
    <property type="match status" value="1"/>
</dbReference>
<dbReference type="InterPro" id="IPR011658">
    <property type="entry name" value="PA14_dom"/>
</dbReference>
<evidence type="ECO:0000256" key="3">
    <source>
        <dbReference type="ARBA" id="ARBA00022801"/>
    </source>
</evidence>
<evidence type="ECO:0000256" key="2">
    <source>
        <dbReference type="ARBA" id="ARBA00022729"/>
    </source>
</evidence>
<dbReference type="Gene3D" id="2.60.40.10">
    <property type="entry name" value="Immunoglobulins"/>
    <property type="match status" value="1"/>
</dbReference>
<feature type="domain" description="PA14" evidence="4">
    <location>
        <begin position="492"/>
        <end position="627"/>
    </location>
</feature>
<evidence type="ECO:0000259" key="4">
    <source>
        <dbReference type="PROSITE" id="PS51820"/>
    </source>
</evidence>
<dbReference type="Gene3D" id="3.40.50.1700">
    <property type="entry name" value="Glycoside hydrolase family 3 C-terminal domain"/>
    <property type="match status" value="2"/>
</dbReference>
<gene>
    <name evidence="5" type="ORF">MGWOODY_Smn575</name>
</gene>
<keyword evidence="2" id="KW-0732">Signal</keyword>
<dbReference type="PROSITE" id="PS51820">
    <property type="entry name" value="PA14"/>
    <property type="match status" value="1"/>
</dbReference>
<dbReference type="InterPro" id="IPR036962">
    <property type="entry name" value="Glyco_hydro_3_N_sf"/>
</dbReference>
<dbReference type="InterPro" id="IPR013783">
    <property type="entry name" value="Ig-like_fold"/>
</dbReference>
<dbReference type="InterPro" id="IPR044993">
    <property type="entry name" value="BXL"/>
</dbReference>
<dbReference type="InterPro" id="IPR017853">
    <property type="entry name" value="GH"/>
</dbReference>
<dbReference type="Pfam" id="PF01915">
    <property type="entry name" value="Glyco_hydro_3_C"/>
    <property type="match status" value="1"/>
</dbReference>
<evidence type="ECO:0000256" key="1">
    <source>
        <dbReference type="ARBA" id="ARBA00005336"/>
    </source>
</evidence>
<dbReference type="EMBL" id="CZQE01000038">
    <property type="protein sequence ID" value="CUS43347.1"/>
    <property type="molecule type" value="Genomic_DNA"/>
</dbReference>
<reference evidence="5" key="1">
    <citation type="submission" date="2015-10" db="EMBL/GenBank/DDBJ databases">
        <authorList>
            <person name="Gilbert D.G."/>
        </authorList>
    </citation>
    <scope>NUCLEOTIDE SEQUENCE</scope>
</reference>
<protein>
    <submittedName>
        <fullName evidence="5">Beta-glucosidase</fullName>
        <ecNumber evidence="5">3.2.1.21</ecNumber>
    </submittedName>
</protein>
<dbReference type="GO" id="GO:0046556">
    <property type="term" value="F:alpha-L-arabinofuranosidase activity"/>
    <property type="evidence" value="ECO:0007669"/>
    <property type="project" value="TreeGrafter"/>
</dbReference>
<dbReference type="InterPro" id="IPR036881">
    <property type="entry name" value="Glyco_hydro_3_C_sf"/>
</dbReference>
<dbReference type="InterPro" id="IPR002772">
    <property type="entry name" value="Glyco_hydro_3_C"/>
</dbReference>
<dbReference type="SMART" id="SM01217">
    <property type="entry name" value="Fn3_like"/>
    <property type="match status" value="1"/>
</dbReference>
<dbReference type="SUPFAM" id="SSF51445">
    <property type="entry name" value="(Trans)glycosidases"/>
    <property type="match status" value="1"/>
</dbReference>
<comment type="similarity">
    <text evidence="1">Belongs to the glycosyl hydrolase 3 family.</text>
</comment>
<dbReference type="PANTHER" id="PTHR42721:SF3">
    <property type="entry name" value="BETA-D-XYLOSIDASE 5-RELATED"/>
    <property type="match status" value="1"/>
</dbReference>
<name>A0A160TI30_9ZZZZ</name>
<dbReference type="GO" id="GO:0031222">
    <property type="term" value="P:arabinan catabolic process"/>
    <property type="evidence" value="ECO:0007669"/>
    <property type="project" value="TreeGrafter"/>
</dbReference>
<keyword evidence="5" id="KW-0326">Glycosidase</keyword>
<dbReference type="GO" id="GO:0009044">
    <property type="term" value="F:xylan 1,4-beta-xylosidase activity"/>
    <property type="evidence" value="ECO:0007669"/>
    <property type="project" value="InterPro"/>
</dbReference>
<dbReference type="Gene3D" id="3.20.20.300">
    <property type="entry name" value="Glycoside hydrolase, family 3, N-terminal domain"/>
    <property type="match status" value="1"/>
</dbReference>
<sequence>MMMVKRIPLGSSFFVRGDKTWQKMASSLSLAACLLSGTALAQTAPAQTGPADAPWRNPALSTAQRVDALIAQMTIEEKASQLVNQAREIPRLGVPSYNWWSEALHGVAGNGYATVFPEPIGLAATFDAPAIKAMGEAIGTEGRVKWNLIEKAGGKHNIMQGLTFWSPNINIFRDPRWGRGQETYGEDPYLTAELGVNFVRGMQGDDPHYYRVSSTAKHYAVHSGPEPGRHSDNIPVSLHDQEDTYLPAFRALVVNGKVESVMCAYNAINGQPACANEFLLKDRLRDAWGFKGHVVSDCDSIADIERGHHYAKTVAEAAAISLKLGVDNDCAEYGRAAGATSDYDRYVDAMKQGLVNQAVVDASLRRLFTVRMRLGLFDPPSMVPFNAIPESALNSPEHGALAVKLAREAMVLLKNNGVLPVKPGVKKIAVVGPLADQVDVLNGNYNGTPVAPVSALEGIRKAFPDAEVVFEPGTDFLRAAEPVPTAALSTPDGAPGLKAEFWRGADFSGMPAVSRTDAIIAYNRNTPAAIPDAAVISARWSGFVSAPDDGLYKIGINGRSAKLWIDDKLVADNTNPQQRGANLVEMRFEKGVKHKVLIEQTPSRFPPRFVWNEVRTDTLARAVAAAKAADLVIGVAGITSALEGEEMTVNVPGFIGGDRTSLDMPAPEEDLLKAVKATGKPLALLLMNGSALSVNWAAANADAILEAWYPGQAGGTAIGETLSGANNPAGRLPVTFYTGVDQLPPFRDYAMKGRTYRYFTGKPLYPFGHGLSYTSFAYGKPLLSTTTVKAGETLGVDVEVRNTGKTAGDEVVQLYLSFPQAPGMPIRALRGFSRVHLAAGAMTRVHFDLDARELSSVTEAGKRVVAPGVYRLTVGGGQPGTGAVTVGTGFRVAGTVGLAE</sequence>
<dbReference type="Pfam" id="PF14310">
    <property type="entry name" value="Fn3-like"/>
    <property type="match status" value="1"/>
</dbReference>
<dbReference type="Pfam" id="PF00933">
    <property type="entry name" value="Glyco_hydro_3"/>
    <property type="match status" value="1"/>
</dbReference>
<evidence type="ECO:0000313" key="5">
    <source>
        <dbReference type="EMBL" id="CUS43347.1"/>
    </source>
</evidence>
<dbReference type="Pfam" id="PF07691">
    <property type="entry name" value="PA14"/>
    <property type="match status" value="1"/>
</dbReference>
<dbReference type="InterPro" id="IPR001764">
    <property type="entry name" value="Glyco_hydro_3_N"/>
</dbReference>
<dbReference type="GO" id="GO:0008422">
    <property type="term" value="F:beta-glucosidase activity"/>
    <property type="evidence" value="ECO:0007669"/>
    <property type="project" value="UniProtKB-EC"/>
</dbReference>
<dbReference type="InterPro" id="IPR026891">
    <property type="entry name" value="Fn3-like"/>
</dbReference>
<dbReference type="SMART" id="SM00758">
    <property type="entry name" value="PA14"/>
    <property type="match status" value="1"/>
</dbReference>
<dbReference type="AlphaFoldDB" id="A0A160TI30"/>
<organism evidence="5">
    <name type="scientific">hydrothermal vent metagenome</name>
    <dbReference type="NCBI Taxonomy" id="652676"/>
    <lineage>
        <taxon>unclassified sequences</taxon>
        <taxon>metagenomes</taxon>
        <taxon>ecological metagenomes</taxon>
    </lineage>
</organism>
<accession>A0A160TI30</accession>
<dbReference type="GO" id="GO:0045493">
    <property type="term" value="P:xylan catabolic process"/>
    <property type="evidence" value="ECO:0007669"/>
    <property type="project" value="InterPro"/>
</dbReference>
<dbReference type="PANTHER" id="PTHR42721">
    <property type="entry name" value="SUGAR HYDROLASE-RELATED"/>
    <property type="match status" value="1"/>
</dbReference>
<dbReference type="PRINTS" id="PR00133">
    <property type="entry name" value="GLHYDRLASE3"/>
</dbReference>
<dbReference type="SUPFAM" id="SSF56988">
    <property type="entry name" value="Anthrax protective antigen"/>
    <property type="match status" value="1"/>
</dbReference>
<keyword evidence="3 5" id="KW-0378">Hydrolase</keyword>